<keyword evidence="1" id="KW-0805">Transcription regulation</keyword>
<evidence type="ECO:0000256" key="2">
    <source>
        <dbReference type="ARBA" id="ARBA00023125"/>
    </source>
</evidence>
<gene>
    <name evidence="5" type="ORF">RM572_25485</name>
</gene>
<accession>A0ABU2P0X4</accession>
<evidence type="ECO:0000256" key="3">
    <source>
        <dbReference type="ARBA" id="ARBA00023163"/>
    </source>
</evidence>
<evidence type="ECO:0000259" key="4">
    <source>
        <dbReference type="SMART" id="SM00418"/>
    </source>
</evidence>
<sequence length="334" mass="35838">MGWWQVGTDALAGSRFTVSPLAETTGALTALARGAPALPAERAWLDAHLPAYRKRLAADPVTAELVRAALGRTWIADFLARPPLPAAVTARGTPDVAAELPAVRDTPPDAARADLAVALRGPLPPVLAGRDDLPGRAADLLEWVWAETVRPYWSRRRRVLEADVLARTDAVSRGGWAAALDGMGGRLRWLGRGRLRINAHDNPPRRITDAELAFVPVTARHGWVAWRTGAEESPARYAVVYPCAGLLAEPERTPPPEALGRLLGPGRAAVLVALDSPKSTTHLVALTGLALGSVGRHLRVLLDARLVGRRRAGRSVLYFRTPAGDTLVAAQRER</sequence>
<reference evidence="6" key="1">
    <citation type="submission" date="2023-07" db="EMBL/GenBank/DDBJ databases">
        <title>30 novel species of actinomycetes from the DSMZ collection.</title>
        <authorList>
            <person name="Nouioui I."/>
        </authorList>
    </citation>
    <scope>NUCLEOTIDE SEQUENCE [LARGE SCALE GENOMIC DNA]</scope>
    <source>
        <strain evidence="6">DSM 42041</strain>
    </source>
</reference>
<dbReference type="InterPro" id="IPR036390">
    <property type="entry name" value="WH_DNA-bd_sf"/>
</dbReference>
<dbReference type="RefSeq" id="WP_311675726.1">
    <property type="nucleotide sequence ID" value="NZ_JAVREQ010000030.1"/>
</dbReference>
<protein>
    <submittedName>
        <fullName evidence="5">Helix-turn-helix domain-containing protein</fullName>
    </submittedName>
</protein>
<dbReference type="InterPro" id="IPR051011">
    <property type="entry name" value="Metal_resp_trans_reg"/>
</dbReference>
<evidence type="ECO:0000256" key="1">
    <source>
        <dbReference type="ARBA" id="ARBA00023015"/>
    </source>
</evidence>
<organism evidence="5 6">
    <name type="scientific">Streptomyces hazeniae</name>
    <dbReference type="NCBI Taxonomy" id="3075538"/>
    <lineage>
        <taxon>Bacteria</taxon>
        <taxon>Bacillati</taxon>
        <taxon>Actinomycetota</taxon>
        <taxon>Actinomycetes</taxon>
        <taxon>Kitasatosporales</taxon>
        <taxon>Streptomycetaceae</taxon>
        <taxon>Streptomyces</taxon>
    </lineage>
</organism>
<dbReference type="CDD" id="cd00090">
    <property type="entry name" value="HTH_ARSR"/>
    <property type="match status" value="1"/>
</dbReference>
<dbReference type="InterPro" id="IPR011991">
    <property type="entry name" value="ArsR-like_HTH"/>
</dbReference>
<dbReference type="EMBL" id="JAVREQ010000030">
    <property type="protein sequence ID" value="MDT0382118.1"/>
    <property type="molecule type" value="Genomic_DNA"/>
</dbReference>
<dbReference type="PANTHER" id="PTHR43132:SF6">
    <property type="entry name" value="HTH-TYPE TRANSCRIPTIONAL REPRESSOR CZRA"/>
    <property type="match status" value="1"/>
</dbReference>
<proteinExistence type="predicted"/>
<dbReference type="PANTHER" id="PTHR43132">
    <property type="entry name" value="ARSENICAL RESISTANCE OPERON REPRESSOR ARSR-RELATED"/>
    <property type="match status" value="1"/>
</dbReference>
<evidence type="ECO:0000313" key="5">
    <source>
        <dbReference type="EMBL" id="MDT0382118.1"/>
    </source>
</evidence>
<feature type="domain" description="HTH arsR-type" evidence="4">
    <location>
        <begin position="258"/>
        <end position="332"/>
    </location>
</feature>
<dbReference type="Proteomes" id="UP001183414">
    <property type="component" value="Unassembled WGS sequence"/>
</dbReference>
<keyword evidence="2" id="KW-0238">DNA-binding</keyword>
<dbReference type="SUPFAM" id="SSF46785">
    <property type="entry name" value="Winged helix' DNA-binding domain"/>
    <property type="match status" value="1"/>
</dbReference>
<evidence type="ECO:0000313" key="6">
    <source>
        <dbReference type="Proteomes" id="UP001183414"/>
    </source>
</evidence>
<name>A0ABU2P0X4_9ACTN</name>
<comment type="caution">
    <text evidence="5">The sequence shown here is derived from an EMBL/GenBank/DDBJ whole genome shotgun (WGS) entry which is preliminary data.</text>
</comment>
<dbReference type="Gene3D" id="1.10.10.10">
    <property type="entry name" value="Winged helix-like DNA-binding domain superfamily/Winged helix DNA-binding domain"/>
    <property type="match status" value="1"/>
</dbReference>
<dbReference type="SMART" id="SM00418">
    <property type="entry name" value="HTH_ARSR"/>
    <property type="match status" value="1"/>
</dbReference>
<dbReference type="InterPro" id="IPR001845">
    <property type="entry name" value="HTH_ArsR_DNA-bd_dom"/>
</dbReference>
<keyword evidence="3" id="KW-0804">Transcription</keyword>
<keyword evidence="6" id="KW-1185">Reference proteome</keyword>
<dbReference type="InterPro" id="IPR036388">
    <property type="entry name" value="WH-like_DNA-bd_sf"/>
</dbReference>